<feature type="domain" description="Fanconi anaemia group A protein helical" evidence="2">
    <location>
        <begin position="487"/>
        <end position="563"/>
    </location>
</feature>
<organism evidence="3">
    <name type="scientific">Rhipicephalus appendiculatus</name>
    <name type="common">Brown ear tick</name>
    <dbReference type="NCBI Taxonomy" id="34631"/>
    <lineage>
        <taxon>Eukaryota</taxon>
        <taxon>Metazoa</taxon>
        <taxon>Ecdysozoa</taxon>
        <taxon>Arthropoda</taxon>
        <taxon>Chelicerata</taxon>
        <taxon>Arachnida</taxon>
        <taxon>Acari</taxon>
        <taxon>Parasitiformes</taxon>
        <taxon>Ixodida</taxon>
        <taxon>Ixodoidea</taxon>
        <taxon>Ixodidae</taxon>
        <taxon>Rhipicephalinae</taxon>
        <taxon>Rhipicephalus</taxon>
        <taxon>Rhipicephalus</taxon>
    </lineage>
</organism>
<dbReference type="InterPro" id="IPR003516">
    <property type="entry name" value="FANCA"/>
</dbReference>
<dbReference type="EMBL" id="GEDV01009243">
    <property type="protein sequence ID" value="JAP79314.1"/>
    <property type="molecule type" value="Transcribed_RNA"/>
</dbReference>
<dbReference type="SUPFAM" id="SSF48371">
    <property type="entry name" value="ARM repeat"/>
    <property type="match status" value="1"/>
</dbReference>
<sequence>MDVERHRDFVDELEALVSSTAGFRDIVHELDDTRVILKNDAKGLDYVDTNDLLVMQAALLSCANLHDNVSLTEDNFSNLGYAQIVMHCAESGDEEFGQNCLLSSQGRKITLTLIAHINAVYASKGIPVNFAKVLASCSVCPLELLCRLHAGGVMCIEDYVALNVQNPQVIADLSRSLFAACQHLDKNEPSAFTFSVFMCALVCGAYSTSDHSDANSVRKVCWTMLETLLQRLLKANEEGQPITCGDLLGPVLQSPLVQQTAALSYAQELLSCVLAYNPVYKVTQAMSSHHNWTYKKCSLWLLGIFQKSMQVLNVEQVTTTLCKALNSKEVNWYMLLTALSVYVTTYQDCKLLIGLIETLLKGAFECLDTENLVSAFLLARHASQEAPQIFPPYSSWFEKYFGFSDTTYASSSRTFAFLVKFLSEMVPFEQPKYLKAHLQKPAHASPKCRVIYHDYVALAKTRLQDFEVADEKNALSDDVEQLAQVRGFVQKCIEDFAAKGKIPRAVIEASIFKKPYFTGQFLPVLLNPKNFLDQREAVFSMAQGLLQHGKISQERFDRFVNDCNSKETDDTTCDVEMHSAVPLPEHLLAQLRSGRMQNKDCEVIILRMIEEVKKNERESQDKALNLEEELPYSKEVFELLHFAVEACGHQPPQPWIHCLLLAMGSSLSTVHLLAVFLWRQLTTTKAMDKQGARIFSQFLLSVPVMWEDKPLKISFVATTYTSMHEAVFSWLPLATLQERKQFLQLSAVYLASAAKQAPCNTVPLCVPEVLLKKFKFVAQRDVCTLDEVDCDAWKQCNESTIKDWLQPAKLSVQEWVKFESKISDGVNAAITTVVRQDLLQFLADADSTRELCATLLRVLVCHGSRLPNYAPLHILLQSLLLNPSSSFSGKAVPFATEALIQLETEIGGCPVDVVERAINFFRIYCHLPPYCLLVNRTDDCPSSESVKLFITVINSNLRQILCSQQDMPLLTLHLFKGLLQSNLPKAHATTILEQCPVLVACLICHWKSIFPVLALEPVKCEELGNLLTGVEKLFTLVTEFLAGSEESGRKLSKISKTWLPAFVLACSISSDQVMPLHYNSLKPKVQTTVFQFLLLLYQRKDIKSKENLKICMSRFLRENPGLCSSLEPSSFDSALMNDLVSALDFFLLLVLCFNFVVDHLEQQEVKRTCCINTAILLMIHIGTIDGDMLSDGRAPAELQAEGVCMPIAASAKLYSLIKSVPPAVLRSLPKTTLAMCPTVFRQAIEHLV</sequence>
<protein>
    <submittedName>
        <fullName evidence="3">Fanconi anemia complementation group a danio rerio fanconi anemia a</fullName>
    </submittedName>
</protein>
<dbReference type="AlphaFoldDB" id="A0A131YJ42"/>
<proteinExistence type="predicted"/>
<dbReference type="Pfam" id="PF24781">
    <property type="entry name" value="FANCA_helical"/>
    <property type="match status" value="1"/>
</dbReference>
<dbReference type="InterPro" id="IPR031729">
    <property type="entry name" value="Fanconi_A_N"/>
</dbReference>
<evidence type="ECO:0000313" key="3">
    <source>
        <dbReference type="EMBL" id="JAP79314.1"/>
    </source>
</evidence>
<dbReference type="PANTHER" id="PTHR12047">
    <property type="entry name" value="FANCONI ANEMIA GROUP A PROTEIN"/>
    <property type="match status" value="1"/>
</dbReference>
<evidence type="ECO:0000259" key="2">
    <source>
        <dbReference type="Pfam" id="PF24781"/>
    </source>
</evidence>
<name>A0A131YJ42_RHIAP</name>
<feature type="domain" description="Fanconi anaemia group A protein N-terminal" evidence="1">
    <location>
        <begin position="142"/>
        <end position="468"/>
    </location>
</feature>
<evidence type="ECO:0000259" key="1">
    <source>
        <dbReference type="Pfam" id="PF15865"/>
    </source>
</evidence>
<dbReference type="InterPro" id="IPR016024">
    <property type="entry name" value="ARM-type_fold"/>
</dbReference>
<dbReference type="PANTHER" id="PTHR12047:SF2">
    <property type="entry name" value="FANCONI ANEMIA GROUP A PROTEIN"/>
    <property type="match status" value="1"/>
</dbReference>
<accession>A0A131YJ42</accession>
<reference evidence="3" key="1">
    <citation type="journal article" date="2016" name="Ticks Tick Borne Dis.">
        <title>De novo assembly and annotation of the salivary gland transcriptome of Rhipicephalus appendiculatus male and female ticks during blood feeding.</title>
        <authorList>
            <person name="de Castro M.H."/>
            <person name="de Klerk D."/>
            <person name="Pienaar R."/>
            <person name="Latif A.A."/>
            <person name="Rees D.J."/>
            <person name="Mans B.J."/>
        </authorList>
    </citation>
    <scope>NUCLEOTIDE SEQUENCE</scope>
    <source>
        <tissue evidence="3">Salivary glands</tissue>
    </source>
</reference>
<dbReference type="GO" id="GO:0036297">
    <property type="term" value="P:interstrand cross-link repair"/>
    <property type="evidence" value="ECO:0007669"/>
    <property type="project" value="InterPro"/>
</dbReference>
<dbReference type="Pfam" id="PF15865">
    <property type="entry name" value="Fanconi_A_N"/>
    <property type="match status" value="1"/>
</dbReference>
<dbReference type="InterPro" id="IPR055386">
    <property type="entry name" value="FANCA_helical"/>
</dbReference>
<dbReference type="GO" id="GO:0043240">
    <property type="term" value="C:Fanconi anaemia nuclear complex"/>
    <property type="evidence" value="ECO:0007669"/>
    <property type="project" value="InterPro"/>
</dbReference>